<dbReference type="SUPFAM" id="SSF50978">
    <property type="entry name" value="WD40 repeat-like"/>
    <property type="match status" value="1"/>
</dbReference>
<evidence type="ECO:0000256" key="1">
    <source>
        <dbReference type="ARBA" id="ARBA00022574"/>
    </source>
</evidence>
<sequence length="566" mass="61618">MSPKEEKRKNQIVLDSDEEGAVPRRPKGGGATTATMATAATTASPPEDLPEPQSESLLENQEDRLNLERAASAFLRNRGYVIEDAHSDVALKVQHRCRAFHKVAQWASSTVPPVLDELLSALGPLASVVSTELTRVEGEGSAKRFNARYQDLLRRDRRRAKSDSSEGKREVFMSQLSHHLLLSYLGRPDMTSLLDIFFDTVRVKHEQQPTSSALFCETALTVSADDKSKKRKTTSSKTVPLPSKPTAVQDELHRPASIVSLLLDTAPEVPVHVGSISDDQRFCAAGCDRDVRIFHADSRWGPSLDSTVGLKGQRLGCHGGRVLSTAFSPNSELLLSGGQDGCIQLWNTRSSTLALSYRQADPVWCVDWAPLGHYFVTSGKDGEALLWSAARSGEPLRVYGAAGPEVQALRVQTDGRRVVTAHCDSFIFWDLASALPTRILREATTPRKAAAAVTCLAFSRDGHMLAAGHADGRLTLLDLRALRTGEKGASSTHAAHRGAVQALCWSKAKTKQNNDVLFSSSGSHLLMRELSGFHGCKGFAKFRKPMSSSPWTTCFAATRPSGIPWS</sequence>
<reference evidence="7" key="2">
    <citation type="submission" date="2024-04" db="EMBL/GenBank/DDBJ databases">
        <authorList>
            <person name="Chen Y."/>
            <person name="Shah S."/>
            <person name="Dougan E. K."/>
            <person name="Thang M."/>
            <person name="Chan C."/>
        </authorList>
    </citation>
    <scope>NUCLEOTIDE SEQUENCE [LARGE SCALE GENOMIC DNA]</scope>
</reference>
<evidence type="ECO:0000313" key="7">
    <source>
        <dbReference type="EMBL" id="CAL1161530.1"/>
    </source>
</evidence>
<dbReference type="InterPro" id="IPR036322">
    <property type="entry name" value="WD40_repeat_dom_sf"/>
</dbReference>
<name>A0A9P1GCC1_9DINO</name>
<accession>A0A9P1GCC1</accession>
<feature type="repeat" description="WD" evidence="3">
    <location>
        <begin position="356"/>
        <end position="388"/>
    </location>
</feature>
<evidence type="ECO:0000259" key="5">
    <source>
        <dbReference type="Pfam" id="PF12894"/>
    </source>
</evidence>
<reference evidence="6" key="1">
    <citation type="submission" date="2022-10" db="EMBL/GenBank/DDBJ databases">
        <authorList>
            <person name="Chen Y."/>
            <person name="Dougan E. K."/>
            <person name="Chan C."/>
            <person name="Rhodes N."/>
            <person name="Thang M."/>
        </authorList>
    </citation>
    <scope>NUCLEOTIDE SEQUENCE</scope>
</reference>
<evidence type="ECO:0000313" key="9">
    <source>
        <dbReference type="Proteomes" id="UP001152797"/>
    </source>
</evidence>
<dbReference type="PANTHER" id="PTHR19879:SF1">
    <property type="entry name" value="CANNONBALL-RELATED"/>
    <property type="match status" value="1"/>
</dbReference>
<dbReference type="Proteomes" id="UP001152797">
    <property type="component" value="Unassembled WGS sequence"/>
</dbReference>
<dbReference type="EMBL" id="CAMXCT020004215">
    <property type="protein sequence ID" value="CAL1161530.1"/>
    <property type="molecule type" value="Genomic_DNA"/>
</dbReference>
<evidence type="ECO:0000256" key="3">
    <source>
        <dbReference type="PROSITE-ProRule" id="PRU00221"/>
    </source>
</evidence>
<dbReference type="EMBL" id="CAMXCT010004215">
    <property type="protein sequence ID" value="CAI4008155.1"/>
    <property type="molecule type" value="Genomic_DNA"/>
</dbReference>
<feature type="region of interest" description="Disordered" evidence="4">
    <location>
        <begin position="226"/>
        <end position="245"/>
    </location>
</feature>
<dbReference type="PROSITE" id="PS00678">
    <property type="entry name" value="WD_REPEATS_1"/>
    <property type="match status" value="1"/>
</dbReference>
<dbReference type="PANTHER" id="PTHR19879">
    <property type="entry name" value="TRANSCRIPTION INITIATION FACTOR TFIID"/>
    <property type="match status" value="1"/>
</dbReference>
<keyword evidence="2" id="KW-0677">Repeat</keyword>
<evidence type="ECO:0000313" key="6">
    <source>
        <dbReference type="EMBL" id="CAI4008155.1"/>
    </source>
</evidence>
<evidence type="ECO:0000256" key="2">
    <source>
        <dbReference type="ARBA" id="ARBA00022737"/>
    </source>
</evidence>
<dbReference type="InterPro" id="IPR001680">
    <property type="entry name" value="WD40_rpt"/>
</dbReference>
<feature type="domain" description="Anaphase-promoting complex subunit 4-like WD40" evidence="5">
    <location>
        <begin position="446"/>
        <end position="506"/>
    </location>
</feature>
<keyword evidence="1 3" id="KW-0853">WD repeat</keyword>
<evidence type="ECO:0000313" key="8">
    <source>
        <dbReference type="EMBL" id="CAL4795467.1"/>
    </source>
</evidence>
<dbReference type="Gene3D" id="2.130.10.10">
    <property type="entry name" value="YVTN repeat-like/Quinoprotein amine dehydrogenase"/>
    <property type="match status" value="2"/>
</dbReference>
<keyword evidence="9" id="KW-1185">Reference proteome</keyword>
<dbReference type="OrthoDB" id="2013972at2759"/>
<dbReference type="EMBL" id="CAMXCT030004215">
    <property type="protein sequence ID" value="CAL4795467.1"/>
    <property type="molecule type" value="Genomic_DNA"/>
</dbReference>
<dbReference type="PROSITE" id="PS50082">
    <property type="entry name" value="WD_REPEATS_2"/>
    <property type="match status" value="2"/>
</dbReference>
<dbReference type="GO" id="GO:0005669">
    <property type="term" value="C:transcription factor TFIID complex"/>
    <property type="evidence" value="ECO:0007669"/>
    <property type="project" value="TreeGrafter"/>
</dbReference>
<dbReference type="AlphaFoldDB" id="A0A9P1GCC1"/>
<dbReference type="InterPro" id="IPR015943">
    <property type="entry name" value="WD40/YVTN_repeat-like_dom_sf"/>
</dbReference>
<gene>
    <name evidence="6" type="ORF">C1SCF055_LOCUS33622</name>
</gene>
<feature type="compositionally biased region" description="Low complexity" evidence="4">
    <location>
        <begin position="32"/>
        <end position="43"/>
    </location>
</feature>
<protein>
    <submittedName>
        <fullName evidence="8">WD_REPEATS_REGION domain-containing protein</fullName>
    </submittedName>
</protein>
<dbReference type="PROSITE" id="PS50294">
    <property type="entry name" value="WD_REPEATS_REGION"/>
    <property type="match status" value="1"/>
</dbReference>
<dbReference type="SMART" id="SM00320">
    <property type="entry name" value="WD40"/>
    <property type="match status" value="5"/>
</dbReference>
<proteinExistence type="predicted"/>
<comment type="caution">
    <text evidence="6">The sequence shown here is derived from an EMBL/GenBank/DDBJ whole genome shotgun (WGS) entry which is preliminary data.</text>
</comment>
<dbReference type="Pfam" id="PF00400">
    <property type="entry name" value="WD40"/>
    <property type="match status" value="2"/>
</dbReference>
<dbReference type="Pfam" id="PF12894">
    <property type="entry name" value="ANAPC4_WD40"/>
    <property type="match status" value="1"/>
</dbReference>
<dbReference type="InterPro" id="IPR019775">
    <property type="entry name" value="WD40_repeat_CS"/>
</dbReference>
<dbReference type="InterPro" id="IPR024977">
    <property type="entry name" value="Apc4-like_WD40_dom"/>
</dbReference>
<feature type="repeat" description="WD" evidence="3">
    <location>
        <begin position="315"/>
        <end position="356"/>
    </location>
</feature>
<feature type="region of interest" description="Disordered" evidence="4">
    <location>
        <begin position="1"/>
        <end position="55"/>
    </location>
</feature>
<dbReference type="GO" id="GO:0016251">
    <property type="term" value="F:RNA polymerase II general transcription initiation factor activity"/>
    <property type="evidence" value="ECO:0007669"/>
    <property type="project" value="TreeGrafter"/>
</dbReference>
<dbReference type="GO" id="GO:0006367">
    <property type="term" value="P:transcription initiation at RNA polymerase II promoter"/>
    <property type="evidence" value="ECO:0007669"/>
    <property type="project" value="TreeGrafter"/>
</dbReference>
<organism evidence="6">
    <name type="scientific">Cladocopium goreaui</name>
    <dbReference type="NCBI Taxonomy" id="2562237"/>
    <lineage>
        <taxon>Eukaryota</taxon>
        <taxon>Sar</taxon>
        <taxon>Alveolata</taxon>
        <taxon>Dinophyceae</taxon>
        <taxon>Suessiales</taxon>
        <taxon>Symbiodiniaceae</taxon>
        <taxon>Cladocopium</taxon>
    </lineage>
</organism>
<evidence type="ECO:0000256" key="4">
    <source>
        <dbReference type="SAM" id="MobiDB-lite"/>
    </source>
</evidence>